<dbReference type="InterPro" id="IPR035595">
    <property type="entry name" value="UDP_glycos_trans_CS"/>
</dbReference>
<dbReference type="SUPFAM" id="SSF53756">
    <property type="entry name" value="UDP-Glycosyltransferase/glycogen phosphorylase"/>
    <property type="match status" value="1"/>
</dbReference>
<dbReference type="FunFam" id="3.40.50.2000:FF:000037">
    <property type="entry name" value="Glycosyltransferase"/>
    <property type="match status" value="1"/>
</dbReference>
<evidence type="ECO:0000256" key="2">
    <source>
        <dbReference type="ARBA" id="ARBA00022679"/>
    </source>
</evidence>
<dbReference type="Gene3D" id="3.40.50.2000">
    <property type="entry name" value="Glycogen Phosphorylase B"/>
    <property type="match status" value="2"/>
</dbReference>
<dbReference type="Proteomes" id="UP001454036">
    <property type="component" value="Unassembled WGS sequence"/>
</dbReference>
<dbReference type="CDD" id="cd03784">
    <property type="entry name" value="GT1_Gtf-like"/>
    <property type="match status" value="1"/>
</dbReference>
<dbReference type="Pfam" id="PF00201">
    <property type="entry name" value="UDPGT"/>
    <property type="match status" value="1"/>
</dbReference>
<comment type="similarity">
    <text evidence="1 3">Belongs to the UDP-glycosyltransferase family.</text>
</comment>
<reference evidence="5 6" key="1">
    <citation type="submission" date="2024-01" db="EMBL/GenBank/DDBJ databases">
        <title>The complete chloroplast genome sequence of Lithospermum erythrorhizon: insights into the phylogenetic relationship among Boraginaceae species and the maternal lineages of purple gromwells.</title>
        <authorList>
            <person name="Okada T."/>
            <person name="Watanabe K."/>
        </authorList>
    </citation>
    <scope>NUCLEOTIDE SEQUENCE [LARGE SCALE GENOMIC DNA]</scope>
</reference>
<dbReference type="GO" id="GO:0035251">
    <property type="term" value="F:UDP-glucosyltransferase activity"/>
    <property type="evidence" value="ECO:0007669"/>
    <property type="project" value="InterPro"/>
</dbReference>
<evidence type="ECO:0000313" key="6">
    <source>
        <dbReference type="Proteomes" id="UP001454036"/>
    </source>
</evidence>
<dbReference type="PANTHER" id="PTHR48049">
    <property type="entry name" value="GLYCOSYLTRANSFERASE"/>
    <property type="match status" value="1"/>
</dbReference>
<dbReference type="EMBL" id="BAABME010006142">
    <property type="protein sequence ID" value="GAA0167568.1"/>
    <property type="molecule type" value="Genomic_DNA"/>
</dbReference>
<organism evidence="5 6">
    <name type="scientific">Lithospermum erythrorhizon</name>
    <name type="common">Purple gromwell</name>
    <name type="synonym">Lithospermum officinale var. erythrorhizon</name>
    <dbReference type="NCBI Taxonomy" id="34254"/>
    <lineage>
        <taxon>Eukaryota</taxon>
        <taxon>Viridiplantae</taxon>
        <taxon>Streptophyta</taxon>
        <taxon>Embryophyta</taxon>
        <taxon>Tracheophyta</taxon>
        <taxon>Spermatophyta</taxon>
        <taxon>Magnoliopsida</taxon>
        <taxon>eudicotyledons</taxon>
        <taxon>Gunneridae</taxon>
        <taxon>Pentapetalae</taxon>
        <taxon>asterids</taxon>
        <taxon>lamiids</taxon>
        <taxon>Boraginales</taxon>
        <taxon>Boraginaceae</taxon>
        <taxon>Boraginoideae</taxon>
        <taxon>Lithospermeae</taxon>
        <taxon>Lithospermum</taxon>
    </lineage>
</organism>
<comment type="caution">
    <text evidence="5">The sequence shown here is derived from an EMBL/GenBank/DDBJ whole genome shotgun (WGS) entry which is preliminary data.</text>
</comment>
<evidence type="ECO:0000256" key="3">
    <source>
        <dbReference type="RuleBase" id="RU003718"/>
    </source>
</evidence>
<keyword evidence="3" id="KW-0328">Glycosyltransferase</keyword>
<accession>A0AAV3QY85</accession>
<dbReference type="InterPro" id="IPR050481">
    <property type="entry name" value="UDP-glycosyltransf_plant"/>
</dbReference>
<keyword evidence="2 3" id="KW-0808">Transferase</keyword>
<evidence type="ECO:0000256" key="1">
    <source>
        <dbReference type="ARBA" id="ARBA00009995"/>
    </source>
</evidence>
<evidence type="ECO:0000313" key="5">
    <source>
        <dbReference type="EMBL" id="GAA0167568.1"/>
    </source>
</evidence>
<dbReference type="PROSITE" id="PS00375">
    <property type="entry name" value="UDPGT"/>
    <property type="match status" value="1"/>
</dbReference>
<gene>
    <name evidence="5" type="ORF">LIER_22470</name>
</gene>
<evidence type="ECO:0000256" key="4">
    <source>
        <dbReference type="RuleBase" id="RU362057"/>
    </source>
</evidence>
<keyword evidence="6" id="KW-1185">Reference proteome</keyword>
<name>A0AAV3QY85_LITER</name>
<sequence length="473" mass="53421">MESSNGSKLHFAMFPWLAFGHMIPYLELSKSLAIRGHKVTFISTPRNIDRLLKLPQFLSCSITFLKISLPRIPQLQDHAEATTDIKMEDMNYLKKAYNGMENELTKFLENSVPDWIIYDFNPHWLPPIAQKLGISRALFFIINAWFLAFFSPTPDIVNGSDYRTKPEDFTVPPKWITFETKVAYKLFETGWIIAAGQANETGVSDISAAGQAICGSDVLLLRHSLEFEGEWLKLLEGMHHKPVVPLGLMPPVVEDVKDETWDSIKEFLGTQKKDSVLYVALGSEVTLSEEQHSELAMGLELSGVPFFWILRNPPGPSQPDLVKMLEGVEERVKGRGVVWKGWAPQLRILSHDSVGGFLTHCGWSSLIEGVMLGHPMVMLPFVVDQGLNARVFADKKIGMEIPRNEVDGSYVRESVAETVRSVMVEAEGMIFKEKAKEMSKVFGDAKLQNHHLENAILFLENFYAEHKSRDMIK</sequence>
<dbReference type="EC" id="2.4.1.-" evidence="4"/>
<protein>
    <recommendedName>
        <fullName evidence="4">Glycosyltransferase</fullName>
        <ecNumber evidence="4">2.4.1.-</ecNumber>
    </recommendedName>
</protein>
<dbReference type="AlphaFoldDB" id="A0AAV3QY85"/>
<proteinExistence type="inferred from homology"/>
<dbReference type="InterPro" id="IPR002213">
    <property type="entry name" value="UDP_glucos_trans"/>
</dbReference>
<dbReference type="PANTHER" id="PTHR48049:SF60">
    <property type="entry name" value="UDP-GLYCOSYLTRANSFERASE 91B1"/>
    <property type="match status" value="1"/>
</dbReference>